<evidence type="ECO:0000313" key="3">
    <source>
        <dbReference type="Proteomes" id="UP001303473"/>
    </source>
</evidence>
<evidence type="ECO:0008006" key="4">
    <source>
        <dbReference type="Google" id="ProtNLM"/>
    </source>
</evidence>
<comment type="caution">
    <text evidence="2">The sequence shown here is derived from an EMBL/GenBank/DDBJ whole genome shotgun (WGS) entry which is preliminary data.</text>
</comment>
<evidence type="ECO:0000313" key="2">
    <source>
        <dbReference type="EMBL" id="KAK3944802.1"/>
    </source>
</evidence>
<keyword evidence="3" id="KW-1185">Reference proteome</keyword>
<dbReference type="EMBL" id="MU853757">
    <property type="protein sequence ID" value="KAK3944802.1"/>
    <property type="molecule type" value="Genomic_DNA"/>
</dbReference>
<name>A0AAN6NJH1_9PEZI</name>
<dbReference type="AlphaFoldDB" id="A0AAN6NJH1"/>
<gene>
    <name evidence="2" type="ORF">QBC46DRAFT_251062</name>
</gene>
<proteinExistence type="predicted"/>
<sequence>MSQSDDDVSVRESQTDANSATVPSRPGRVDVGYLKDLAGRVTRVVDFDSGRGDVKLIVRTESDEGISDLEAFIVSSSAMMRASKPWERMLAGPFGEGQPGHPKIIDFTEDDSAALKVVMDVIHLRFDKLPECLSLHDLAELAILADRYMLAAILKPWVKDWIKDLYPTITEQGKERHWLWVSFVYDLTEIFDQVSHRLVMESAVVDVVDPSQEEPDCSPEDQAPERGMQALAYPAVEGDDDLSTLDILPPGVEAAVLAKRHEIITNTLELVYSYFNKLQVKAGSVFPTTANSKPPLHGDEDLLNLCQYRRRDCLLLQFGSLYFALETLGLRPEKDSKDINISPTELQKSIKSIRISDCKSFTLGYSENHYYCSSTTIIRDTCGTFASILRQMKA</sequence>
<dbReference type="Proteomes" id="UP001303473">
    <property type="component" value="Unassembled WGS sequence"/>
</dbReference>
<accession>A0AAN6NJH1</accession>
<organism evidence="2 3">
    <name type="scientific">Diplogelasinospora grovesii</name>
    <dbReference type="NCBI Taxonomy" id="303347"/>
    <lineage>
        <taxon>Eukaryota</taxon>
        <taxon>Fungi</taxon>
        <taxon>Dikarya</taxon>
        <taxon>Ascomycota</taxon>
        <taxon>Pezizomycotina</taxon>
        <taxon>Sordariomycetes</taxon>
        <taxon>Sordariomycetidae</taxon>
        <taxon>Sordariales</taxon>
        <taxon>Diplogelasinosporaceae</taxon>
        <taxon>Diplogelasinospora</taxon>
    </lineage>
</organism>
<reference evidence="3" key="1">
    <citation type="journal article" date="2023" name="Mol. Phylogenet. Evol.">
        <title>Genome-scale phylogeny and comparative genomics of the fungal order Sordariales.</title>
        <authorList>
            <person name="Hensen N."/>
            <person name="Bonometti L."/>
            <person name="Westerberg I."/>
            <person name="Brannstrom I.O."/>
            <person name="Guillou S."/>
            <person name="Cros-Aarteil S."/>
            <person name="Calhoun S."/>
            <person name="Haridas S."/>
            <person name="Kuo A."/>
            <person name="Mondo S."/>
            <person name="Pangilinan J."/>
            <person name="Riley R."/>
            <person name="LaButti K."/>
            <person name="Andreopoulos B."/>
            <person name="Lipzen A."/>
            <person name="Chen C."/>
            <person name="Yan M."/>
            <person name="Daum C."/>
            <person name="Ng V."/>
            <person name="Clum A."/>
            <person name="Steindorff A."/>
            <person name="Ohm R.A."/>
            <person name="Martin F."/>
            <person name="Silar P."/>
            <person name="Natvig D.O."/>
            <person name="Lalanne C."/>
            <person name="Gautier V."/>
            <person name="Ament-Velasquez S.L."/>
            <person name="Kruys A."/>
            <person name="Hutchinson M.I."/>
            <person name="Powell A.J."/>
            <person name="Barry K."/>
            <person name="Miller A.N."/>
            <person name="Grigoriev I.V."/>
            <person name="Debuchy R."/>
            <person name="Gladieux P."/>
            <person name="Hiltunen Thoren M."/>
            <person name="Johannesson H."/>
        </authorList>
    </citation>
    <scope>NUCLEOTIDE SEQUENCE [LARGE SCALE GENOMIC DNA]</scope>
    <source>
        <strain evidence="3">CBS 340.73</strain>
    </source>
</reference>
<evidence type="ECO:0000256" key="1">
    <source>
        <dbReference type="SAM" id="MobiDB-lite"/>
    </source>
</evidence>
<feature type="region of interest" description="Disordered" evidence="1">
    <location>
        <begin position="1"/>
        <end position="25"/>
    </location>
</feature>
<protein>
    <recommendedName>
        <fullName evidence="4">BTB domain-containing protein</fullName>
    </recommendedName>
</protein>